<feature type="domain" description="Methyltransferase type 11" evidence="1">
    <location>
        <begin position="52"/>
        <end position="146"/>
    </location>
</feature>
<keyword evidence="2" id="KW-0808">Transferase</keyword>
<dbReference type="Pfam" id="PF08241">
    <property type="entry name" value="Methyltransf_11"/>
    <property type="match status" value="1"/>
</dbReference>
<proteinExistence type="predicted"/>
<keyword evidence="3" id="KW-1185">Reference proteome</keyword>
<dbReference type="SUPFAM" id="SSF53335">
    <property type="entry name" value="S-adenosyl-L-methionine-dependent methyltransferases"/>
    <property type="match status" value="1"/>
</dbReference>
<organism evidence="2 3">
    <name type="scientific">Microbacterium oryzae</name>
    <dbReference type="NCBI Taxonomy" id="743009"/>
    <lineage>
        <taxon>Bacteria</taxon>
        <taxon>Bacillati</taxon>
        <taxon>Actinomycetota</taxon>
        <taxon>Actinomycetes</taxon>
        <taxon>Micrococcales</taxon>
        <taxon>Microbacteriaceae</taxon>
        <taxon>Microbacterium</taxon>
    </lineage>
</organism>
<accession>A0A6I6DPH3</accession>
<dbReference type="InterPro" id="IPR029063">
    <property type="entry name" value="SAM-dependent_MTases_sf"/>
</dbReference>
<evidence type="ECO:0000313" key="2">
    <source>
        <dbReference type="EMBL" id="QGU26772.1"/>
    </source>
</evidence>
<dbReference type="PANTHER" id="PTHR43591:SF24">
    <property type="entry name" value="2-METHOXY-6-POLYPRENYL-1,4-BENZOQUINOL METHYLASE, MITOCHONDRIAL"/>
    <property type="match status" value="1"/>
</dbReference>
<dbReference type="Gene3D" id="3.40.50.150">
    <property type="entry name" value="Vaccinia Virus protein VP39"/>
    <property type="match status" value="1"/>
</dbReference>
<dbReference type="EMBL" id="CP032550">
    <property type="protein sequence ID" value="QGU26772.1"/>
    <property type="molecule type" value="Genomic_DNA"/>
</dbReference>
<protein>
    <submittedName>
        <fullName evidence="2">Class I SAM-dependent methyltransferase</fullName>
    </submittedName>
</protein>
<dbReference type="AlphaFoldDB" id="A0A6I6DPH3"/>
<keyword evidence="2" id="KW-0489">Methyltransferase</keyword>
<name>A0A6I6DPH3_9MICO</name>
<dbReference type="OrthoDB" id="9805171at2"/>
<dbReference type="Proteomes" id="UP000422989">
    <property type="component" value="Chromosome"/>
</dbReference>
<dbReference type="InterPro" id="IPR013216">
    <property type="entry name" value="Methyltransf_11"/>
</dbReference>
<dbReference type="PANTHER" id="PTHR43591">
    <property type="entry name" value="METHYLTRANSFERASE"/>
    <property type="match status" value="1"/>
</dbReference>
<dbReference type="GO" id="GO:0032259">
    <property type="term" value="P:methylation"/>
    <property type="evidence" value="ECO:0007669"/>
    <property type="project" value="UniProtKB-KW"/>
</dbReference>
<dbReference type="GO" id="GO:0008757">
    <property type="term" value="F:S-adenosylmethionine-dependent methyltransferase activity"/>
    <property type="evidence" value="ECO:0007669"/>
    <property type="project" value="InterPro"/>
</dbReference>
<dbReference type="KEGG" id="moj:D7D94_03140"/>
<dbReference type="CDD" id="cd02440">
    <property type="entry name" value="AdoMet_MTases"/>
    <property type="match status" value="1"/>
</dbReference>
<gene>
    <name evidence="2" type="ORF">D7D94_03140</name>
</gene>
<evidence type="ECO:0000313" key="3">
    <source>
        <dbReference type="Proteomes" id="UP000422989"/>
    </source>
</evidence>
<evidence type="ECO:0000259" key="1">
    <source>
        <dbReference type="Pfam" id="PF08241"/>
    </source>
</evidence>
<sequence length="270" mass="29549">MSRYPDMLVGATVPIDFFDPLVRRTYADRSASPSWHGAILDIIGDARDKVIVDVGCGGGTYSQAWLDLGASQVIGVDISAQFLETASEAISDDRFDVVQADAAHTGLTAESADIVFGRALVHHLSSPGQFAAECARIVRPGGWVIVQDRTLEDVEQPPAPDHPRGYFFSVHPHLLTIEQERRPTASAMAEDLTMAGLTDVKLHQLWEERRSYESVAEYQADIAARTGRSILHDLTDAELDDLVCALGAVLPAGRVIERDRWTLWTGNKPC</sequence>
<reference evidence="2 3" key="1">
    <citation type="submission" date="2018-09" db="EMBL/GenBank/DDBJ databases">
        <title>Whole genome sequencing of Microbacterium oryzae strain MB-10T.</title>
        <authorList>
            <person name="Das S.K."/>
        </authorList>
    </citation>
    <scope>NUCLEOTIDE SEQUENCE [LARGE SCALE GENOMIC DNA]</scope>
    <source>
        <strain evidence="2 3">MB-10</strain>
    </source>
</reference>